<dbReference type="Pfam" id="PF06108">
    <property type="entry name" value="DUF952"/>
    <property type="match status" value="1"/>
</dbReference>
<dbReference type="RefSeq" id="WP_238145267.1">
    <property type="nucleotide sequence ID" value="NZ_PVUE01000004.1"/>
</dbReference>
<evidence type="ECO:0000313" key="1">
    <source>
        <dbReference type="EMBL" id="PRZ42750.1"/>
    </source>
</evidence>
<gene>
    <name evidence="1" type="ORF">CLV47_10496</name>
</gene>
<dbReference type="PANTHER" id="PTHR34129:SF1">
    <property type="entry name" value="DUF952 DOMAIN-CONTAINING PROTEIN"/>
    <property type="match status" value="1"/>
</dbReference>
<sequence length="131" mass="14505">MAPIPTGACDVPQVPVERKIFHLAHRSEWEAGHYETSTRGVTLQEEGFTHCAFVDQLAGVAERFYADDPEELVVLEIDLDKLAAAQAELRIEEAPGTAERFPHIYGPIPPAAVVRVRPARFDESGTFHVDL</sequence>
<dbReference type="Proteomes" id="UP000237752">
    <property type="component" value="Unassembled WGS sequence"/>
</dbReference>
<protein>
    <submittedName>
        <fullName evidence="1">Uncharacterized protein (DUF952 family)</fullName>
    </submittedName>
</protein>
<keyword evidence="2" id="KW-1185">Reference proteome</keyword>
<dbReference type="PANTHER" id="PTHR34129">
    <property type="entry name" value="BLR1139 PROTEIN"/>
    <property type="match status" value="1"/>
</dbReference>
<dbReference type="EMBL" id="PVUE01000004">
    <property type="protein sequence ID" value="PRZ42750.1"/>
    <property type="molecule type" value="Genomic_DNA"/>
</dbReference>
<dbReference type="AlphaFoldDB" id="A0A2T1A2B1"/>
<dbReference type="Gene3D" id="3.20.170.20">
    <property type="entry name" value="Protein of unknown function DUF952"/>
    <property type="match status" value="1"/>
</dbReference>
<name>A0A2T1A2B1_9ACTN</name>
<dbReference type="SUPFAM" id="SSF56399">
    <property type="entry name" value="ADP-ribosylation"/>
    <property type="match status" value="1"/>
</dbReference>
<accession>A0A2T1A2B1</accession>
<reference evidence="1 2" key="1">
    <citation type="submission" date="2018-03" db="EMBL/GenBank/DDBJ databases">
        <title>Genomic Encyclopedia of Archaeal and Bacterial Type Strains, Phase II (KMG-II): from individual species to whole genera.</title>
        <authorList>
            <person name="Goeker M."/>
        </authorList>
    </citation>
    <scope>NUCLEOTIDE SEQUENCE [LARGE SCALE GENOMIC DNA]</scope>
    <source>
        <strain evidence="1 2">DSM 100065</strain>
    </source>
</reference>
<dbReference type="InterPro" id="IPR009297">
    <property type="entry name" value="DUF952"/>
</dbReference>
<proteinExistence type="predicted"/>
<comment type="caution">
    <text evidence="1">The sequence shown here is derived from an EMBL/GenBank/DDBJ whole genome shotgun (WGS) entry which is preliminary data.</text>
</comment>
<organism evidence="1 2">
    <name type="scientific">Antricoccus suffuscus</name>
    <dbReference type="NCBI Taxonomy" id="1629062"/>
    <lineage>
        <taxon>Bacteria</taxon>
        <taxon>Bacillati</taxon>
        <taxon>Actinomycetota</taxon>
        <taxon>Actinomycetes</taxon>
        <taxon>Geodermatophilales</taxon>
        <taxon>Antricoccaceae</taxon>
        <taxon>Antricoccus</taxon>
    </lineage>
</organism>
<evidence type="ECO:0000313" key="2">
    <source>
        <dbReference type="Proteomes" id="UP000237752"/>
    </source>
</evidence>